<dbReference type="Gene3D" id="3.90.1410.10">
    <property type="entry name" value="set domain protein methyltransferase, domain 1"/>
    <property type="match status" value="1"/>
</dbReference>
<dbReference type="Pfam" id="PF00856">
    <property type="entry name" value="SET"/>
    <property type="match status" value="1"/>
</dbReference>
<evidence type="ECO:0000313" key="5">
    <source>
        <dbReference type="Proteomes" id="UP000054558"/>
    </source>
</evidence>
<dbReference type="EMBL" id="DF237169">
    <property type="protein sequence ID" value="GAQ85117.1"/>
    <property type="molecule type" value="Genomic_DNA"/>
</dbReference>
<evidence type="ECO:0000313" key="4">
    <source>
        <dbReference type="EMBL" id="GAQ85117.1"/>
    </source>
</evidence>
<proteinExistence type="predicted"/>
<dbReference type="AlphaFoldDB" id="A0A1Y1I8T8"/>
<reference evidence="4 5" key="1">
    <citation type="journal article" date="2014" name="Nat. Commun.">
        <title>Klebsormidium flaccidum genome reveals primary factors for plant terrestrial adaptation.</title>
        <authorList>
            <person name="Hori K."/>
            <person name="Maruyama F."/>
            <person name="Fujisawa T."/>
            <person name="Togashi T."/>
            <person name="Yamamoto N."/>
            <person name="Seo M."/>
            <person name="Sato S."/>
            <person name="Yamada T."/>
            <person name="Mori H."/>
            <person name="Tajima N."/>
            <person name="Moriyama T."/>
            <person name="Ikeuchi M."/>
            <person name="Watanabe M."/>
            <person name="Wada H."/>
            <person name="Kobayashi K."/>
            <person name="Saito M."/>
            <person name="Masuda T."/>
            <person name="Sasaki-Sekimoto Y."/>
            <person name="Mashiguchi K."/>
            <person name="Awai K."/>
            <person name="Shimojima M."/>
            <person name="Masuda S."/>
            <person name="Iwai M."/>
            <person name="Nobusawa T."/>
            <person name="Narise T."/>
            <person name="Kondo S."/>
            <person name="Saito H."/>
            <person name="Sato R."/>
            <person name="Murakawa M."/>
            <person name="Ihara Y."/>
            <person name="Oshima-Yamada Y."/>
            <person name="Ohtaka K."/>
            <person name="Satoh M."/>
            <person name="Sonobe K."/>
            <person name="Ishii M."/>
            <person name="Ohtani R."/>
            <person name="Kanamori-Sato M."/>
            <person name="Honoki R."/>
            <person name="Miyazaki D."/>
            <person name="Mochizuki H."/>
            <person name="Umetsu J."/>
            <person name="Higashi K."/>
            <person name="Shibata D."/>
            <person name="Kamiya Y."/>
            <person name="Sato N."/>
            <person name="Nakamura Y."/>
            <person name="Tabata S."/>
            <person name="Ida S."/>
            <person name="Kurokawa K."/>
            <person name="Ohta H."/>
        </authorList>
    </citation>
    <scope>NUCLEOTIDE SEQUENCE [LARGE SCALE GENOMIC DNA]</scope>
    <source>
        <strain evidence="4 5">NIES-2285</strain>
    </source>
</reference>
<name>A0A1Y1I8T8_KLENI</name>
<dbReference type="InterPro" id="IPR001214">
    <property type="entry name" value="SET_dom"/>
</dbReference>
<keyword evidence="2" id="KW-0472">Membrane</keyword>
<feature type="domain" description="SET" evidence="3">
    <location>
        <begin position="122"/>
        <end position="343"/>
    </location>
</feature>
<keyword evidence="2" id="KW-0812">Transmembrane</keyword>
<dbReference type="Proteomes" id="UP000054558">
    <property type="component" value="Unassembled WGS sequence"/>
</dbReference>
<evidence type="ECO:0000256" key="1">
    <source>
        <dbReference type="SAM" id="MobiDB-lite"/>
    </source>
</evidence>
<keyword evidence="2" id="KW-1133">Transmembrane helix</keyword>
<sequence>MAGTTDDTSNVARSGRSLTSPAQRASRVQRPVQAEAVPPAKTSTAEAKNVPKKFDDTEGLKVIGVLVGITGLIITIAACISYSLHWDSNEVEAASLDKATALRKMLEWMDKGGAYGALPPSAKVEVRDDLGACKCIRGVVAIADIKAEEIIAEIPFNQTLFTVEGQPQPACTSDAQWPVRLASALLREKAKGPASPFYYYIQSLPDEVLAAVSLDDEDLKRVKYEIGRTKLAAQRPWMQTLHRRCSREAPDLIAHASWHEFRWAVAVVLSRSFALKGVRLESAEGATSADRRGDGSGLVPLMDLLNHNAWFNAFWETAPDGRSTQLKAARHISKGEEVCDSYGRRGNDDLLISYGFVIRDNPSEYMALFDTVDAAIGWLFEQFPCRNIQKDGSIGDVVSRQADCREQVMEAVWKGLEDVKLHEIIEGMKADQSGFYTLDIERMGLFQDGDADTRLIAAFNIAFSHPCFLCESLPAVASAKRQITANFVEALEHAKTRVGILSGVVEAKGSLESDTVEGRTDLAIKLRVLEFLEPFGIDVDVDGVAFGRQLTHQNWTGFNDRERVLEEYNESKLTVLLASFYKTFRLT</sequence>
<evidence type="ECO:0000256" key="2">
    <source>
        <dbReference type="SAM" id="Phobius"/>
    </source>
</evidence>
<protein>
    <recommendedName>
        <fullName evidence="3">SET domain-containing protein</fullName>
    </recommendedName>
</protein>
<dbReference type="PANTHER" id="PTHR13271:SF140">
    <property type="entry name" value="SET DOMAIN-CONTAINING PROTEIN"/>
    <property type="match status" value="1"/>
</dbReference>
<evidence type="ECO:0000259" key="3">
    <source>
        <dbReference type="PROSITE" id="PS50280"/>
    </source>
</evidence>
<dbReference type="PANTHER" id="PTHR13271">
    <property type="entry name" value="UNCHARACTERIZED PUTATIVE METHYLTRANSFERASE"/>
    <property type="match status" value="1"/>
</dbReference>
<feature type="region of interest" description="Disordered" evidence="1">
    <location>
        <begin position="1"/>
        <end position="50"/>
    </location>
</feature>
<dbReference type="STRING" id="105231.A0A1Y1I8T8"/>
<dbReference type="SUPFAM" id="SSF82199">
    <property type="entry name" value="SET domain"/>
    <property type="match status" value="1"/>
</dbReference>
<organism evidence="4 5">
    <name type="scientific">Klebsormidium nitens</name>
    <name type="common">Green alga</name>
    <name type="synonym">Ulothrix nitens</name>
    <dbReference type="NCBI Taxonomy" id="105231"/>
    <lineage>
        <taxon>Eukaryota</taxon>
        <taxon>Viridiplantae</taxon>
        <taxon>Streptophyta</taxon>
        <taxon>Klebsormidiophyceae</taxon>
        <taxon>Klebsormidiales</taxon>
        <taxon>Klebsormidiaceae</taxon>
        <taxon>Klebsormidium</taxon>
    </lineage>
</organism>
<dbReference type="OrthoDB" id="341421at2759"/>
<feature type="compositionally biased region" description="Polar residues" evidence="1">
    <location>
        <begin position="1"/>
        <end position="23"/>
    </location>
</feature>
<gene>
    <name evidence="4" type="ORF">KFL_002200040</name>
</gene>
<dbReference type="CDD" id="cd10527">
    <property type="entry name" value="SET_LSMT"/>
    <property type="match status" value="1"/>
</dbReference>
<dbReference type="GO" id="GO:0016279">
    <property type="term" value="F:protein-lysine N-methyltransferase activity"/>
    <property type="evidence" value="ECO:0000318"/>
    <property type="project" value="GO_Central"/>
</dbReference>
<feature type="transmembrane region" description="Helical" evidence="2">
    <location>
        <begin position="62"/>
        <end position="84"/>
    </location>
</feature>
<dbReference type="InterPro" id="IPR050600">
    <property type="entry name" value="SETD3_SETD6_MTase"/>
</dbReference>
<dbReference type="InterPro" id="IPR046341">
    <property type="entry name" value="SET_dom_sf"/>
</dbReference>
<keyword evidence="5" id="KW-1185">Reference proteome</keyword>
<accession>A0A1Y1I8T8</accession>
<dbReference type="PROSITE" id="PS50280">
    <property type="entry name" value="SET"/>
    <property type="match status" value="1"/>
</dbReference>